<accession>A0AAD3XIU1</accession>
<gene>
    <name evidence="1" type="ORF">Nepgr_007766</name>
</gene>
<protein>
    <submittedName>
        <fullName evidence="1">Uncharacterized protein</fullName>
    </submittedName>
</protein>
<comment type="caution">
    <text evidence="1">The sequence shown here is derived from an EMBL/GenBank/DDBJ whole genome shotgun (WGS) entry which is preliminary data.</text>
</comment>
<proteinExistence type="predicted"/>
<dbReference type="EMBL" id="BSYO01000006">
    <property type="protein sequence ID" value="GMH05926.1"/>
    <property type="molecule type" value="Genomic_DNA"/>
</dbReference>
<evidence type="ECO:0000313" key="2">
    <source>
        <dbReference type="Proteomes" id="UP001279734"/>
    </source>
</evidence>
<evidence type="ECO:0000313" key="1">
    <source>
        <dbReference type="EMBL" id="GMH05926.1"/>
    </source>
</evidence>
<keyword evidence="2" id="KW-1185">Reference proteome</keyword>
<dbReference type="AlphaFoldDB" id="A0AAD3XIU1"/>
<organism evidence="1 2">
    <name type="scientific">Nepenthes gracilis</name>
    <name type="common">Slender pitcher plant</name>
    <dbReference type="NCBI Taxonomy" id="150966"/>
    <lineage>
        <taxon>Eukaryota</taxon>
        <taxon>Viridiplantae</taxon>
        <taxon>Streptophyta</taxon>
        <taxon>Embryophyta</taxon>
        <taxon>Tracheophyta</taxon>
        <taxon>Spermatophyta</taxon>
        <taxon>Magnoliopsida</taxon>
        <taxon>eudicotyledons</taxon>
        <taxon>Gunneridae</taxon>
        <taxon>Pentapetalae</taxon>
        <taxon>Caryophyllales</taxon>
        <taxon>Nepenthaceae</taxon>
        <taxon>Nepenthes</taxon>
    </lineage>
</organism>
<reference evidence="1" key="1">
    <citation type="submission" date="2023-05" db="EMBL/GenBank/DDBJ databases">
        <title>Nepenthes gracilis genome sequencing.</title>
        <authorList>
            <person name="Fukushima K."/>
        </authorList>
    </citation>
    <scope>NUCLEOTIDE SEQUENCE</scope>
    <source>
        <strain evidence="1">SING2019-196</strain>
    </source>
</reference>
<name>A0AAD3XIU1_NEPGR</name>
<sequence>MWAPLIECFDSGMSKDSIVNGSFETCPVAGGPSAQGWVERVADLSSSLTPNMKNYYPVPGGNPTANITPAKVALEGAKKWNFTIVS</sequence>
<dbReference type="Proteomes" id="UP001279734">
    <property type="component" value="Unassembled WGS sequence"/>
</dbReference>